<name>A0A1B1NAR9_9MICO</name>
<sequence length="751" mass="79203">MLTGDTASATRLTGLTLAQAPPDADAQELRRRLVRTFVRTAPRRRDKSLAVGTGDPGDVVARLSPRARAAAVLRLVEGASVADVATALRIAPDKVARLVPDEEGVDVALEALAHRYALPAEQLERELGTAVAQAPPEPPSRDRRWWWVAAAAVPLAVLGGYALSLGRDEPAGTDEAAPTGGGSAQVGSVDLTEAGFELDDGEPPRGAAGLTRMDTVEVSSGESAGFVLSTVDARFGGQVSSFGVLWCDMPPADDPALEPPVGEVTVGGSTLTLPCAGTSGEPAVGLDHVVALPASGRAEIRISGDLPPEGRAVLGVYGQTDDIPATPLPRGDLTAGLPVPPDAVVVDEAGTASPYGWGERVVQPVELSADSTIRVWSGSTGAVSVLVDGITVTDDGDLEAWAGGRPDWRDQQPDVRDGRWMVYVPGTAREFPVPEDLLPGDGEQRSVVVEAVADSTDHLQVVATGAAAGTSDRSPVARTDAPDAPEYVSGHRLVAAWDLPMDGVERELLEPPERADTTWALRVPEPEGARGAWLPFVTEGGLRDGEWLRTLWTAYSASDVSSAFQDLGWGGDWVKREGGRIIESDESGQEGPTGEPDLHASAPASPGHPPALLLAYEPVAYEDFDFAAAQLPATSWPPDEVPPWPGLSDSPVATVTSEDLGDDGRTTVTVPNSYELGARIATEGQGRIRFQVDGGTVDQLQDTQGWWSSWTDREVVSQAPLFMGIYELDGELELTITVEDYEDVTIELFRN</sequence>
<proteinExistence type="predicted"/>
<accession>A0A1B1NAR9</accession>
<feature type="region of interest" description="Disordered" evidence="1">
    <location>
        <begin position="584"/>
        <end position="606"/>
    </location>
</feature>
<organism evidence="2 3">
    <name type="scientific">Serinicoccus hydrothermalis</name>
    <dbReference type="NCBI Taxonomy" id="1758689"/>
    <lineage>
        <taxon>Bacteria</taxon>
        <taxon>Bacillati</taxon>
        <taxon>Actinomycetota</taxon>
        <taxon>Actinomycetes</taxon>
        <taxon>Micrococcales</taxon>
        <taxon>Ornithinimicrobiaceae</taxon>
        <taxon>Serinicoccus</taxon>
    </lineage>
</organism>
<gene>
    <name evidence="2" type="ORF">SGUI_1130</name>
</gene>
<protein>
    <submittedName>
        <fullName evidence="2">Uncharacterized protein</fullName>
    </submittedName>
</protein>
<reference evidence="2 3" key="1">
    <citation type="submission" date="2016-03" db="EMBL/GenBank/DDBJ databases">
        <title>Shallow-sea hydrothermal system.</title>
        <authorList>
            <person name="Tang K."/>
        </authorList>
    </citation>
    <scope>NUCLEOTIDE SEQUENCE [LARGE SCALE GENOMIC DNA]</scope>
    <source>
        <strain evidence="2 3">JLT9</strain>
    </source>
</reference>
<evidence type="ECO:0000313" key="3">
    <source>
        <dbReference type="Proteomes" id="UP000092482"/>
    </source>
</evidence>
<keyword evidence="3" id="KW-1185">Reference proteome</keyword>
<dbReference type="EMBL" id="CP014989">
    <property type="protein sequence ID" value="ANS78526.1"/>
    <property type="molecule type" value="Genomic_DNA"/>
</dbReference>
<evidence type="ECO:0000256" key="1">
    <source>
        <dbReference type="SAM" id="MobiDB-lite"/>
    </source>
</evidence>
<dbReference type="AlphaFoldDB" id="A0A1B1NAR9"/>
<dbReference type="KEGG" id="serj:SGUI_1130"/>
<dbReference type="Proteomes" id="UP000092482">
    <property type="component" value="Chromosome"/>
</dbReference>
<evidence type="ECO:0000313" key="2">
    <source>
        <dbReference type="EMBL" id="ANS78526.1"/>
    </source>
</evidence>